<name>A0AAN7HXU6_9FUNG</name>
<evidence type="ECO:0000313" key="2">
    <source>
        <dbReference type="Proteomes" id="UP001304243"/>
    </source>
</evidence>
<dbReference type="AlphaFoldDB" id="A0AAN7HXU6"/>
<protein>
    <submittedName>
        <fullName evidence="1">Uncharacterized protein</fullName>
    </submittedName>
</protein>
<keyword evidence="2" id="KW-1185">Reference proteome</keyword>
<dbReference type="Proteomes" id="UP001304243">
    <property type="component" value="Unassembled WGS sequence"/>
</dbReference>
<proteinExistence type="predicted"/>
<comment type="caution">
    <text evidence="1">The sequence shown here is derived from an EMBL/GenBank/DDBJ whole genome shotgun (WGS) entry which is preliminary data.</text>
</comment>
<dbReference type="PANTHER" id="PTHR45786:SF74">
    <property type="entry name" value="ATP-DEPENDENT DNA HELICASE"/>
    <property type="match status" value="1"/>
</dbReference>
<dbReference type="PANTHER" id="PTHR45786">
    <property type="entry name" value="DNA BINDING PROTEIN-LIKE"/>
    <property type="match status" value="1"/>
</dbReference>
<sequence>MMHEVNPFVDLFKTMEELSVGQPGGIQNIRMIFRSEDSPDPRRYNRPKVPEIGVLLFDGDDECSNEQPKNCDIVLRLKGSGDNLTRVNESNQFFDPLQYVLMFPFGDPGWHIKVKGFDHAETEIDIASDSNNDDEDKTITIM</sequence>
<gene>
    <name evidence="1" type="ORF">ATC70_007305</name>
</gene>
<dbReference type="GeneID" id="89950991"/>
<evidence type="ECO:0000313" key="1">
    <source>
        <dbReference type="EMBL" id="KAK4511761.1"/>
    </source>
</evidence>
<reference evidence="1 2" key="1">
    <citation type="submission" date="2022-11" db="EMBL/GenBank/DDBJ databases">
        <title>Mucor velutinosus strain NIH1002 WGS.</title>
        <authorList>
            <person name="Subramanian P."/>
            <person name="Mullikin J.C."/>
            <person name="Segre J.A."/>
            <person name="Zelazny A.M."/>
        </authorList>
    </citation>
    <scope>NUCLEOTIDE SEQUENCE [LARGE SCALE GENOMIC DNA]</scope>
    <source>
        <strain evidence="1 2">NIH1002</strain>
    </source>
</reference>
<organism evidence="1 2">
    <name type="scientific">Mucor velutinosus</name>
    <dbReference type="NCBI Taxonomy" id="708070"/>
    <lineage>
        <taxon>Eukaryota</taxon>
        <taxon>Fungi</taxon>
        <taxon>Fungi incertae sedis</taxon>
        <taxon>Mucoromycota</taxon>
        <taxon>Mucoromycotina</taxon>
        <taxon>Mucoromycetes</taxon>
        <taxon>Mucorales</taxon>
        <taxon>Mucorineae</taxon>
        <taxon>Mucoraceae</taxon>
        <taxon>Mucor</taxon>
    </lineage>
</organism>
<dbReference type="EMBL" id="JASEJX010000028">
    <property type="protein sequence ID" value="KAK4511761.1"/>
    <property type="molecule type" value="Genomic_DNA"/>
</dbReference>
<dbReference type="RefSeq" id="XP_064678427.1">
    <property type="nucleotide sequence ID" value="XM_064826567.1"/>
</dbReference>
<accession>A0AAN7HXU6</accession>